<evidence type="ECO:0000259" key="2">
    <source>
        <dbReference type="Pfam" id="PF13478"/>
    </source>
</evidence>
<dbReference type="AlphaFoldDB" id="A0A147JYP3"/>
<dbReference type="EMBL" id="LQMQ01000016">
    <property type="protein sequence ID" value="KUO41725.1"/>
    <property type="molecule type" value="Genomic_DNA"/>
</dbReference>
<organism evidence="3 4">
    <name type="scientific">Hadarchaeum yellowstonense</name>
    <dbReference type="NCBI Taxonomy" id="1776334"/>
    <lineage>
        <taxon>Archaea</taxon>
        <taxon>Methanobacteriati</taxon>
        <taxon>Candidatus Hadarchaeota</taxon>
        <taxon>Candidatus Hadarchaeia</taxon>
        <taxon>Candidatus Hadarchaeales</taxon>
        <taxon>Candidatus Hadarchaeaceae</taxon>
        <taxon>Candidatus Hadarchaeum</taxon>
    </lineage>
</organism>
<name>A0A147JYP3_HADYE</name>
<proteinExistence type="predicted"/>
<gene>
    <name evidence="3" type="ORF">APZ16_04840</name>
</gene>
<dbReference type="Proteomes" id="UP000074294">
    <property type="component" value="Unassembled WGS sequence"/>
</dbReference>
<dbReference type="STRING" id="1776334.APZ16_04840"/>
<dbReference type="InterPro" id="IPR003777">
    <property type="entry name" value="XdhC_CoxI"/>
</dbReference>
<evidence type="ECO:0008006" key="5">
    <source>
        <dbReference type="Google" id="ProtNLM"/>
    </source>
</evidence>
<dbReference type="InterPro" id="IPR052698">
    <property type="entry name" value="MoCofactor_Util/Proc"/>
</dbReference>
<feature type="domain" description="XdhC Rossmann" evidence="2">
    <location>
        <begin position="97"/>
        <end position="239"/>
    </location>
</feature>
<comment type="caution">
    <text evidence="3">The sequence shown here is derived from an EMBL/GenBank/DDBJ whole genome shotgun (WGS) entry which is preliminary data.</text>
</comment>
<dbReference type="Pfam" id="PF02625">
    <property type="entry name" value="XdhC_CoxI"/>
    <property type="match status" value="1"/>
</dbReference>
<dbReference type="PANTHER" id="PTHR30388">
    <property type="entry name" value="ALDEHYDE OXIDOREDUCTASE MOLYBDENUM COFACTOR ASSEMBLY PROTEIN"/>
    <property type="match status" value="1"/>
</dbReference>
<protein>
    <recommendedName>
        <fullName evidence="5">Xanthine dehydrogenase</fullName>
    </recommendedName>
</protein>
<feature type="non-terminal residue" evidence="3">
    <location>
        <position position="1"/>
    </location>
</feature>
<evidence type="ECO:0000313" key="3">
    <source>
        <dbReference type="EMBL" id="KUO41725.1"/>
    </source>
</evidence>
<dbReference type="InterPro" id="IPR027051">
    <property type="entry name" value="XdhC_Rossmann_dom"/>
</dbReference>
<dbReference type="PANTHER" id="PTHR30388:SF6">
    <property type="entry name" value="XANTHINE DEHYDROGENASE SUBUNIT A-RELATED"/>
    <property type="match status" value="1"/>
</dbReference>
<reference evidence="3 4" key="1">
    <citation type="journal article" date="2016" name="Nat. Microbiol.">
        <title>Genomic inference of the metabolism of cosmopolitan subsurface Archaea, Hadesarchaea.</title>
        <authorList>
            <person name="Baker B.J."/>
            <person name="Saw J.H."/>
            <person name="Lind A.E."/>
            <person name="Lazar C.S."/>
            <person name="Hinrichs K.-U."/>
            <person name="Teske A.P."/>
            <person name="Ettema T.J."/>
        </authorList>
    </citation>
    <scope>NUCLEOTIDE SEQUENCE [LARGE SCALE GENOMIC DNA]</scope>
</reference>
<evidence type="ECO:0000313" key="4">
    <source>
        <dbReference type="Proteomes" id="UP000074294"/>
    </source>
</evidence>
<accession>A0A147JYP3</accession>
<dbReference type="Gene3D" id="3.40.50.720">
    <property type="entry name" value="NAD(P)-binding Rossmann-like Domain"/>
    <property type="match status" value="1"/>
</dbReference>
<sequence length="246" mass="26898">GQKIAICTVVEKVGSGPRGEGTKILVREDGTSFGTIGGGAFERILKQEAMKSIQEGRSRSLKFSLREEEDKEGIKTGLWCGGVMTVFVDVVEPKPKMVLVGSGHIALPTYKIGELLGFEITVVDNNFDTATRERFPKARIICREDFEAALKEVEVDKSTCVLIVYGEPMFDLAALRRFVNEDVAFLGILGSPGKIAKLKQRLKEEGVAAEKIERIKGPIGLNIGAKTPEEIAVSIMAELIKYRAKV</sequence>
<dbReference type="Pfam" id="PF13478">
    <property type="entry name" value="XdhC_C"/>
    <property type="match status" value="1"/>
</dbReference>
<feature type="domain" description="XdhC- CoxI" evidence="1">
    <location>
        <begin position="1"/>
        <end position="63"/>
    </location>
</feature>
<evidence type="ECO:0000259" key="1">
    <source>
        <dbReference type="Pfam" id="PF02625"/>
    </source>
</evidence>